<name>A0A0G4H5N3_VITBC</name>
<organism evidence="1 2">
    <name type="scientific">Vitrella brassicaformis (strain CCMP3155)</name>
    <dbReference type="NCBI Taxonomy" id="1169540"/>
    <lineage>
        <taxon>Eukaryota</taxon>
        <taxon>Sar</taxon>
        <taxon>Alveolata</taxon>
        <taxon>Colpodellida</taxon>
        <taxon>Vitrellaceae</taxon>
        <taxon>Vitrella</taxon>
    </lineage>
</organism>
<dbReference type="InParanoid" id="A0A0G4H5N3"/>
<dbReference type="Proteomes" id="UP000041254">
    <property type="component" value="Unassembled WGS sequence"/>
</dbReference>
<protein>
    <submittedName>
        <fullName evidence="1">Uncharacterized protein</fullName>
    </submittedName>
</protein>
<dbReference type="AlphaFoldDB" id="A0A0G4H5N3"/>
<evidence type="ECO:0000313" key="1">
    <source>
        <dbReference type="EMBL" id="CEM39099.1"/>
    </source>
</evidence>
<proteinExistence type="predicted"/>
<keyword evidence="2" id="KW-1185">Reference proteome</keyword>
<gene>
    <name evidence="1" type="ORF">Vbra_23156</name>
</gene>
<dbReference type="VEuPathDB" id="CryptoDB:Vbra_23156"/>
<sequence>MLERGYAGLRTERRPPSRPHKVNLATLLKTRRDLFVQFVPDILETPIPSLPNGIPEPLVRRLVEAHDGEPYEADDPVELNPELDADQAETRHRILYALKASGELQRQMLERLAVLEYVKAHRHEYEPYVDSQAITPRPPRPFHVMGNMTAPEASNHVAKEVERHHTTKGGGGAIEGELGWQMITRSIEKAQLAAVDQYHLEVLTYGSNNATRMLPSIGYDHRLPDVPFMVLKQVGGQKKGEPFTYADWRNLQKQADKAMKAGQLEVPIEPKKPEQK</sequence>
<evidence type="ECO:0000313" key="2">
    <source>
        <dbReference type="Proteomes" id="UP000041254"/>
    </source>
</evidence>
<reference evidence="1 2" key="1">
    <citation type="submission" date="2014-11" db="EMBL/GenBank/DDBJ databases">
        <authorList>
            <person name="Zhu J."/>
            <person name="Qi W."/>
            <person name="Song R."/>
        </authorList>
    </citation>
    <scope>NUCLEOTIDE SEQUENCE [LARGE SCALE GENOMIC DNA]</scope>
</reference>
<dbReference type="EMBL" id="CDMY01001026">
    <property type="protein sequence ID" value="CEM39099.1"/>
    <property type="molecule type" value="Genomic_DNA"/>
</dbReference>
<accession>A0A0G4H5N3</accession>